<keyword evidence="3" id="KW-0133">Cell shape</keyword>
<evidence type="ECO:0000256" key="2">
    <source>
        <dbReference type="ARBA" id="ARBA00022884"/>
    </source>
</evidence>
<keyword evidence="1 3" id="KW-0963">Cytoplasm</keyword>
<dbReference type="PANTHER" id="PTHR34654">
    <property type="entry name" value="UPF0109 PROTEIN SCO5592"/>
    <property type="match status" value="1"/>
</dbReference>
<evidence type="ECO:0000313" key="5">
    <source>
        <dbReference type="Proteomes" id="UP000184076"/>
    </source>
</evidence>
<organism evidence="4 5">
    <name type="scientific">Desulfacinum infernum DSM 9756</name>
    <dbReference type="NCBI Taxonomy" id="1121391"/>
    <lineage>
        <taxon>Bacteria</taxon>
        <taxon>Pseudomonadati</taxon>
        <taxon>Thermodesulfobacteriota</taxon>
        <taxon>Syntrophobacteria</taxon>
        <taxon>Syntrophobacterales</taxon>
        <taxon>Syntrophobacteraceae</taxon>
        <taxon>Desulfacinum</taxon>
    </lineage>
</organism>
<dbReference type="Gene3D" id="3.30.300.20">
    <property type="match status" value="1"/>
</dbReference>
<dbReference type="InterPro" id="IPR020627">
    <property type="entry name" value="KhpA"/>
</dbReference>
<keyword evidence="5" id="KW-1185">Reference proteome</keyword>
<dbReference type="STRING" id="1121391.SAMN02745206_00310"/>
<comment type="subunit">
    <text evidence="3">Forms a complex with KhpB.</text>
</comment>
<dbReference type="GO" id="GO:0008360">
    <property type="term" value="P:regulation of cell shape"/>
    <property type="evidence" value="ECO:0007669"/>
    <property type="project" value="UniProtKB-KW"/>
</dbReference>
<comment type="subcellular location">
    <subcellularLocation>
        <location evidence="3">Cytoplasm</location>
    </subcellularLocation>
</comment>
<dbReference type="HAMAP" id="MF_00088">
    <property type="entry name" value="KhpA"/>
    <property type="match status" value="1"/>
</dbReference>
<dbReference type="EMBL" id="FQVB01000004">
    <property type="protein sequence ID" value="SHE45109.1"/>
    <property type="molecule type" value="Genomic_DNA"/>
</dbReference>
<comment type="function">
    <text evidence="3">A probable RNA chaperone. Forms a complex with KhpB which binds to cellular RNA and controls its expression. Plays a role in peptidoglycan (PG) homeostasis and cell length regulation.</text>
</comment>
<protein>
    <recommendedName>
        <fullName evidence="3">RNA-binding protein KhpA</fullName>
    </recommendedName>
    <alternativeName>
        <fullName evidence="3">KH-domain protein A</fullName>
    </alternativeName>
</protein>
<dbReference type="AlphaFoldDB" id="A0A1M4TKV3"/>
<dbReference type="GO" id="GO:0003723">
    <property type="term" value="F:RNA binding"/>
    <property type="evidence" value="ECO:0007669"/>
    <property type="project" value="UniProtKB-UniRule"/>
</dbReference>
<keyword evidence="3" id="KW-0143">Chaperone</keyword>
<dbReference type="PANTHER" id="PTHR34654:SF1">
    <property type="entry name" value="RNA-BINDING PROTEIN KHPA"/>
    <property type="match status" value="1"/>
</dbReference>
<comment type="similarity">
    <text evidence="3">Belongs to the KhpA RNA-binding protein family.</text>
</comment>
<dbReference type="CDD" id="cd22533">
    <property type="entry name" value="KH-II_YlqC-like"/>
    <property type="match status" value="1"/>
</dbReference>
<dbReference type="SUPFAM" id="SSF54814">
    <property type="entry name" value="Prokaryotic type KH domain (KH-domain type II)"/>
    <property type="match status" value="1"/>
</dbReference>
<dbReference type="PROSITE" id="PS50084">
    <property type="entry name" value="KH_TYPE_1"/>
    <property type="match status" value="1"/>
</dbReference>
<dbReference type="InterPro" id="IPR015946">
    <property type="entry name" value="KH_dom-like_a/b"/>
</dbReference>
<name>A0A1M4TKV3_9BACT</name>
<dbReference type="InterPro" id="IPR009019">
    <property type="entry name" value="KH_sf_prok-type"/>
</dbReference>
<proteinExistence type="inferred from homology"/>
<dbReference type="GO" id="GO:0009252">
    <property type="term" value="P:peptidoglycan biosynthetic process"/>
    <property type="evidence" value="ECO:0007669"/>
    <property type="project" value="UniProtKB-UniRule"/>
</dbReference>
<dbReference type="GO" id="GO:0071555">
    <property type="term" value="P:cell wall organization"/>
    <property type="evidence" value="ECO:0007669"/>
    <property type="project" value="UniProtKB-KW"/>
</dbReference>
<dbReference type="OrthoDB" id="9812389at2"/>
<keyword evidence="2 3" id="KW-0694">RNA-binding</keyword>
<sequence>MKALVEYLVKAMVDHPDKVLLAQRTQDQSIHLELSVAPDDMGQVIGRNGKTIHAVRTVAQMAAASKDCKCRLELLG</sequence>
<dbReference type="GO" id="GO:0005737">
    <property type="term" value="C:cytoplasm"/>
    <property type="evidence" value="ECO:0007669"/>
    <property type="project" value="UniProtKB-SubCell"/>
</dbReference>
<dbReference type="RefSeq" id="WP_073036298.1">
    <property type="nucleotide sequence ID" value="NZ_FQVB01000004.1"/>
</dbReference>
<dbReference type="Pfam" id="PF13083">
    <property type="entry name" value="KH_KhpA-B"/>
    <property type="match status" value="1"/>
</dbReference>
<accession>A0A1M4TKV3</accession>
<reference evidence="5" key="1">
    <citation type="submission" date="2016-11" db="EMBL/GenBank/DDBJ databases">
        <authorList>
            <person name="Varghese N."/>
            <person name="Submissions S."/>
        </authorList>
    </citation>
    <scope>NUCLEOTIDE SEQUENCE [LARGE SCALE GENOMIC DNA]</scope>
    <source>
        <strain evidence="5">DSM 9756</strain>
    </source>
</reference>
<evidence type="ECO:0000256" key="3">
    <source>
        <dbReference type="HAMAP-Rule" id="MF_00088"/>
    </source>
</evidence>
<dbReference type="Proteomes" id="UP000184076">
    <property type="component" value="Unassembled WGS sequence"/>
</dbReference>
<evidence type="ECO:0000313" key="4">
    <source>
        <dbReference type="EMBL" id="SHE45109.1"/>
    </source>
</evidence>
<gene>
    <name evidence="3" type="primary">khpA</name>
    <name evidence="4" type="ORF">SAMN02745206_00310</name>
</gene>
<evidence type="ECO:0000256" key="1">
    <source>
        <dbReference type="ARBA" id="ARBA00022490"/>
    </source>
</evidence>
<keyword evidence="3" id="KW-0961">Cell wall biogenesis/degradation</keyword>